<accession>A0ACC0DC46</accession>
<name>A0ACC0DC46_9PEZI</name>
<proteinExistence type="predicted"/>
<organism evidence="1 2">
    <name type="scientific">Hypoxylon rubiginosum</name>
    <dbReference type="NCBI Taxonomy" id="110542"/>
    <lineage>
        <taxon>Eukaryota</taxon>
        <taxon>Fungi</taxon>
        <taxon>Dikarya</taxon>
        <taxon>Ascomycota</taxon>
        <taxon>Pezizomycotina</taxon>
        <taxon>Sordariomycetes</taxon>
        <taxon>Xylariomycetidae</taxon>
        <taxon>Xylariales</taxon>
        <taxon>Hypoxylaceae</taxon>
        <taxon>Hypoxylon</taxon>
    </lineage>
</organism>
<dbReference type="Proteomes" id="UP001497680">
    <property type="component" value="Unassembled WGS sequence"/>
</dbReference>
<evidence type="ECO:0000313" key="1">
    <source>
        <dbReference type="EMBL" id="KAI6090143.1"/>
    </source>
</evidence>
<keyword evidence="2" id="KW-1185">Reference proteome</keyword>
<dbReference type="EMBL" id="MU394292">
    <property type="protein sequence ID" value="KAI6090143.1"/>
    <property type="molecule type" value="Genomic_DNA"/>
</dbReference>
<gene>
    <name evidence="1" type="ORF">F4821DRAFT_256292</name>
</gene>
<sequence length="297" mass="32002">MLNTLLLHLATCVLVIAQSDGPLDPQNHFVYPGLPGPAYSDDPTVFALNQNFTVGEDQSQPFKWITNMTSTRITLWQEGNPDKVQQHIIYECAPSSDNQFYWNGDIGPIDLKNGSQAFLAAFDCYNPYTPVFYSHYINLTEALVVSSSSSTSMTSTSSSSTSRSTSLAATTTSALPVIESSTSTSPPSDNSSNAAALGGGIGGGIGGALLLIAAGFGIWKYRSSRKPADEIQRPGWSDNGAYAVSMDQSHGPSWYKPTSPMPAQSQPQAEYPPHIQSRTVSEQRLYEMDAERREGAA</sequence>
<comment type="caution">
    <text evidence="1">The sequence shown here is derived from an EMBL/GenBank/DDBJ whole genome shotgun (WGS) entry which is preliminary data.</text>
</comment>
<reference evidence="1 2" key="1">
    <citation type="journal article" date="2022" name="New Phytol.">
        <title>Ecological generalism drives hyperdiversity of secondary metabolite gene clusters in xylarialean endophytes.</title>
        <authorList>
            <person name="Franco M.E.E."/>
            <person name="Wisecaver J.H."/>
            <person name="Arnold A.E."/>
            <person name="Ju Y.M."/>
            <person name="Slot J.C."/>
            <person name="Ahrendt S."/>
            <person name="Moore L.P."/>
            <person name="Eastman K.E."/>
            <person name="Scott K."/>
            <person name="Konkel Z."/>
            <person name="Mondo S.J."/>
            <person name="Kuo A."/>
            <person name="Hayes R.D."/>
            <person name="Haridas S."/>
            <person name="Andreopoulos B."/>
            <person name="Riley R."/>
            <person name="LaButti K."/>
            <person name="Pangilinan J."/>
            <person name="Lipzen A."/>
            <person name="Amirebrahimi M."/>
            <person name="Yan J."/>
            <person name="Adam C."/>
            <person name="Keymanesh K."/>
            <person name="Ng V."/>
            <person name="Louie K."/>
            <person name="Northen T."/>
            <person name="Drula E."/>
            <person name="Henrissat B."/>
            <person name="Hsieh H.M."/>
            <person name="Youens-Clark K."/>
            <person name="Lutzoni F."/>
            <person name="Miadlikowska J."/>
            <person name="Eastwood D.C."/>
            <person name="Hamelin R.C."/>
            <person name="Grigoriev I.V."/>
            <person name="U'Ren J.M."/>
        </authorList>
    </citation>
    <scope>NUCLEOTIDE SEQUENCE [LARGE SCALE GENOMIC DNA]</scope>
    <source>
        <strain evidence="1 2">ER1909</strain>
    </source>
</reference>
<evidence type="ECO:0000313" key="2">
    <source>
        <dbReference type="Proteomes" id="UP001497680"/>
    </source>
</evidence>
<protein>
    <submittedName>
        <fullName evidence="1">Uncharacterized protein</fullName>
    </submittedName>
</protein>